<protein>
    <submittedName>
        <fullName evidence="3">Anti-sigma-K factor rskA</fullName>
    </submittedName>
</protein>
<comment type="caution">
    <text evidence="3">The sequence shown here is derived from an EMBL/GenBank/DDBJ whole genome shotgun (WGS) entry which is preliminary data.</text>
</comment>
<dbReference type="Proteomes" id="UP000322699">
    <property type="component" value="Unassembled WGS sequence"/>
</dbReference>
<dbReference type="GO" id="GO:0006417">
    <property type="term" value="P:regulation of translation"/>
    <property type="evidence" value="ECO:0007669"/>
    <property type="project" value="TreeGrafter"/>
</dbReference>
<reference evidence="3 4" key="1">
    <citation type="submission" date="2019-08" db="EMBL/GenBank/DDBJ databases">
        <title>Deep-cultivation of Planctomycetes and their phenomic and genomic characterization uncovers novel biology.</title>
        <authorList>
            <person name="Wiegand S."/>
            <person name="Jogler M."/>
            <person name="Boedeker C."/>
            <person name="Pinto D."/>
            <person name="Vollmers J."/>
            <person name="Rivas-Marin E."/>
            <person name="Kohn T."/>
            <person name="Peeters S.H."/>
            <person name="Heuer A."/>
            <person name="Rast P."/>
            <person name="Oberbeckmann S."/>
            <person name="Bunk B."/>
            <person name="Jeske O."/>
            <person name="Meyerdierks A."/>
            <person name="Storesund J.E."/>
            <person name="Kallscheuer N."/>
            <person name="Luecker S."/>
            <person name="Lage O.M."/>
            <person name="Pohl T."/>
            <person name="Merkel B.J."/>
            <person name="Hornburger P."/>
            <person name="Mueller R.-W."/>
            <person name="Bruemmer F."/>
            <person name="Labrenz M."/>
            <person name="Spormann A.M."/>
            <person name="Op Den Camp H."/>
            <person name="Overmann J."/>
            <person name="Amann R."/>
            <person name="Jetten M.S.M."/>
            <person name="Mascher T."/>
            <person name="Medema M.H."/>
            <person name="Devos D.P."/>
            <person name="Kaster A.-K."/>
            <person name="Ovreas L."/>
            <person name="Rohde M."/>
            <person name="Galperin M.Y."/>
            <person name="Jogler C."/>
        </authorList>
    </citation>
    <scope>NUCLEOTIDE SEQUENCE [LARGE SCALE GENOMIC DNA]</scope>
    <source>
        <strain evidence="3 4">LF1</strain>
    </source>
</reference>
<feature type="domain" description="Anti-sigma K factor RskA C-terminal" evidence="2">
    <location>
        <begin position="127"/>
        <end position="264"/>
    </location>
</feature>
<evidence type="ECO:0000313" key="3">
    <source>
        <dbReference type="EMBL" id="KAA1261806.1"/>
    </source>
</evidence>
<organism evidence="3 4">
    <name type="scientific">Rubripirellula obstinata</name>
    <dbReference type="NCBI Taxonomy" id="406547"/>
    <lineage>
        <taxon>Bacteria</taxon>
        <taxon>Pseudomonadati</taxon>
        <taxon>Planctomycetota</taxon>
        <taxon>Planctomycetia</taxon>
        <taxon>Pirellulales</taxon>
        <taxon>Pirellulaceae</taxon>
        <taxon>Rubripirellula</taxon>
    </lineage>
</organism>
<dbReference type="OrthoDB" id="5624446at2"/>
<name>A0A5B1CMM6_9BACT</name>
<accession>A0A5B1CMM6</accession>
<keyword evidence="4" id="KW-1185">Reference proteome</keyword>
<gene>
    <name evidence="3" type="ORF">LF1_43660</name>
</gene>
<feature type="transmembrane region" description="Helical" evidence="1">
    <location>
        <begin position="122"/>
        <end position="141"/>
    </location>
</feature>
<dbReference type="Pfam" id="PF10099">
    <property type="entry name" value="RskA_C"/>
    <property type="match status" value="1"/>
</dbReference>
<dbReference type="RefSeq" id="WP_068260546.1">
    <property type="nucleotide sequence ID" value="NZ_LWSK01000017.1"/>
</dbReference>
<evidence type="ECO:0000313" key="4">
    <source>
        <dbReference type="Proteomes" id="UP000322699"/>
    </source>
</evidence>
<dbReference type="PANTHER" id="PTHR37461">
    <property type="entry name" value="ANTI-SIGMA-K FACTOR RSKA"/>
    <property type="match status" value="1"/>
</dbReference>
<keyword evidence="1" id="KW-1133">Transmembrane helix</keyword>
<dbReference type="GO" id="GO:0005886">
    <property type="term" value="C:plasma membrane"/>
    <property type="evidence" value="ECO:0007669"/>
    <property type="project" value="InterPro"/>
</dbReference>
<dbReference type="EMBL" id="VRLW01000001">
    <property type="protein sequence ID" value="KAA1261806.1"/>
    <property type="molecule type" value="Genomic_DNA"/>
</dbReference>
<sequence length="282" mass="31057">MSNAKDNLSQWKESQWQELLAGHVLDDLSEEEQIAFQAAFSNQEDQQSLFELENTMARVQLAFQHPNEPMPDSLRVRIANDAGKHLSADTANIVTSTNVSDANLVTTADVQSSPSLLRTREVFAWLAFAAAALLAFGFWSVNTDPPAVMSVAQLRSNLISQADDVIKVDWTAGKHPFPQEVQGDVVWSNDRQAGYMRFKQMPVNDPTLQQYQLWIIDPLRDDEPIDGGVFNVSADGEVIVPIDAKLQVLKPAAFAITIEKPGGVVVSTQERLPLLASVVSSE</sequence>
<dbReference type="PANTHER" id="PTHR37461:SF1">
    <property type="entry name" value="ANTI-SIGMA-K FACTOR RSKA"/>
    <property type="match status" value="1"/>
</dbReference>
<evidence type="ECO:0000256" key="1">
    <source>
        <dbReference type="SAM" id="Phobius"/>
    </source>
</evidence>
<dbReference type="InterPro" id="IPR018764">
    <property type="entry name" value="RskA_C"/>
</dbReference>
<dbReference type="InterPro" id="IPR051474">
    <property type="entry name" value="Anti-sigma-K/W_factor"/>
</dbReference>
<dbReference type="GO" id="GO:0016989">
    <property type="term" value="F:sigma factor antagonist activity"/>
    <property type="evidence" value="ECO:0007669"/>
    <property type="project" value="TreeGrafter"/>
</dbReference>
<evidence type="ECO:0000259" key="2">
    <source>
        <dbReference type="Pfam" id="PF10099"/>
    </source>
</evidence>
<keyword evidence="1" id="KW-0472">Membrane</keyword>
<keyword evidence="1" id="KW-0812">Transmembrane</keyword>
<proteinExistence type="predicted"/>
<dbReference type="AlphaFoldDB" id="A0A5B1CMM6"/>